<sequence>MAHVPSFPESSESASAESLALQACDDVESLRAVQRAYACIEKLIDPQRVQDTEEVCPNRSELSALVQVVNEELHRRIETADAAVRALRVAVGEGGAK</sequence>
<gene>
    <name evidence="1" type="ORF">VVAX_05314</name>
</gene>
<dbReference type="AlphaFoldDB" id="A0A679J604"/>
<evidence type="ECO:0000313" key="1">
    <source>
        <dbReference type="EMBL" id="CAA2109044.1"/>
    </source>
</evidence>
<protein>
    <submittedName>
        <fullName evidence="1">Uncharacterized protein</fullName>
    </submittedName>
</protein>
<accession>A0A679J604</accession>
<proteinExistence type="predicted"/>
<reference evidence="1" key="1">
    <citation type="submission" date="2019-12" db="EMBL/GenBank/DDBJ databases">
        <authorList>
            <person name="Cremers G."/>
        </authorList>
    </citation>
    <scope>NUCLEOTIDE SEQUENCE</scope>
    <source>
        <strain evidence="1">Vvax</strain>
    </source>
</reference>
<dbReference type="RefSeq" id="WP_339092994.1">
    <property type="nucleotide sequence ID" value="NZ_LR743508.1"/>
</dbReference>
<organism evidence="1">
    <name type="scientific">Variovorax paradoxus</name>
    <dbReference type="NCBI Taxonomy" id="34073"/>
    <lineage>
        <taxon>Bacteria</taxon>
        <taxon>Pseudomonadati</taxon>
        <taxon>Pseudomonadota</taxon>
        <taxon>Betaproteobacteria</taxon>
        <taxon>Burkholderiales</taxon>
        <taxon>Comamonadaceae</taxon>
        <taxon>Variovorax</taxon>
    </lineage>
</organism>
<dbReference type="EMBL" id="LR743508">
    <property type="protein sequence ID" value="CAA2109044.1"/>
    <property type="molecule type" value="Genomic_DNA"/>
</dbReference>
<name>A0A679J604_VARPD</name>